<dbReference type="GO" id="GO:0061503">
    <property type="term" value="F:tRNA threonylcarbamoyladenosine dehydratase"/>
    <property type="evidence" value="ECO:0007669"/>
    <property type="project" value="TreeGrafter"/>
</dbReference>
<evidence type="ECO:0000313" key="4">
    <source>
        <dbReference type="EMBL" id="KCV71357.1"/>
    </source>
</evidence>
<feature type="domain" description="THIF-type NAD/FAD binding fold" evidence="3">
    <location>
        <begin position="76"/>
        <end position="346"/>
    </location>
</feature>
<reference evidence="4" key="1">
    <citation type="submission" date="2013-04" db="EMBL/GenBank/DDBJ databases">
        <title>The Genome Sequence of Fonticula alba ATCC 38817.</title>
        <authorList>
            <consortium name="The Broad Institute Genomics Platform"/>
            <person name="Russ C."/>
            <person name="Cuomo C."/>
            <person name="Burger G."/>
            <person name="Gray M.W."/>
            <person name="Holland P.W.H."/>
            <person name="King N."/>
            <person name="Lang F.B.F."/>
            <person name="Roger A.J."/>
            <person name="Ruiz-Trillo I."/>
            <person name="Brown M."/>
            <person name="Walker B."/>
            <person name="Young S."/>
            <person name="Zeng Q."/>
            <person name="Gargeya S."/>
            <person name="Fitzgerald M."/>
            <person name="Haas B."/>
            <person name="Abouelleil A."/>
            <person name="Allen A.W."/>
            <person name="Alvarado L."/>
            <person name="Arachchi H.M."/>
            <person name="Berlin A.M."/>
            <person name="Chapman S.B."/>
            <person name="Gainer-Dewar J."/>
            <person name="Goldberg J."/>
            <person name="Griggs A."/>
            <person name="Gujja S."/>
            <person name="Hansen M."/>
            <person name="Howarth C."/>
            <person name="Imamovic A."/>
            <person name="Ireland A."/>
            <person name="Larimer J."/>
            <person name="McCowan C."/>
            <person name="Murphy C."/>
            <person name="Pearson M."/>
            <person name="Poon T.W."/>
            <person name="Priest M."/>
            <person name="Roberts A."/>
            <person name="Saif S."/>
            <person name="Shea T."/>
            <person name="Sisk P."/>
            <person name="Sykes S."/>
            <person name="Wortman J."/>
            <person name="Nusbaum C."/>
            <person name="Birren B."/>
        </authorList>
    </citation>
    <scope>NUCLEOTIDE SEQUENCE [LARGE SCALE GENOMIC DNA]</scope>
    <source>
        <strain evidence="4">ATCC 38817</strain>
    </source>
</reference>
<dbReference type="InterPro" id="IPR035985">
    <property type="entry name" value="Ubiquitin-activating_enz"/>
</dbReference>
<dbReference type="InterPro" id="IPR000594">
    <property type="entry name" value="ThiF_NAD_FAD-bd"/>
</dbReference>
<dbReference type="SUPFAM" id="SSF69572">
    <property type="entry name" value="Activating enzymes of the ubiquitin-like proteins"/>
    <property type="match status" value="1"/>
</dbReference>
<feature type="transmembrane region" description="Helical" evidence="2">
    <location>
        <begin position="92"/>
        <end position="112"/>
    </location>
</feature>
<dbReference type="GO" id="GO:0061504">
    <property type="term" value="P:cyclic threonylcarbamoyladenosine biosynthetic process"/>
    <property type="evidence" value="ECO:0007669"/>
    <property type="project" value="TreeGrafter"/>
</dbReference>
<dbReference type="GO" id="GO:0008641">
    <property type="term" value="F:ubiquitin-like modifier activating enzyme activity"/>
    <property type="evidence" value="ECO:0007669"/>
    <property type="project" value="InterPro"/>
</dbReference>
<evidence type="ECO:0000256" key="2">
    <source>
        <dbReference type="SAM" id="Phobius"/>
    </source>
</evidence>
<dbReference type="OMA" id="GSWVVTM"/>
<keyword evidence="2" id="KW-0812">Transmembrane</keyword>
<feature type="region of interest" description="Disordered" evidence="1">
    <location>
        <begin position="39"/>
        <end position="67"/>
    </location>
</feature>
<dbReference type="CDD" id="cd00755">
    <property type="entry name" value="YgdL_like"/>
    <property type="match status" value="1"/>
</dbReference>
<dbReference type="EMBL" id="KB932203">
    <property type="protein sequence ID" value="KCV71357.1"/>
    <property type="molecule type" value="Genomic_DNA"/>
</dbReference>
<evidence type="ECO:0000259" key="3">
    <source>
        <dbReference type="Pfam" id="PF00899"/>
    </source>
</evidence>
<gene>
    <name evidence="4" type="ORF">H696_02304</name>
</gene>
<keyword evidence="2" id="KW-0472">Membrane</keyword>
<dbReference type="GeneID" id="20527029"/>
<proteinExistence type="predicted"/>
<dbReference type="RefSeq" id="XP_009494480.1">
    <property type="nucleotide sequence ID" value="XM_009496205.1"/>
</dbReference>
<keyword evidence="5" id="KW-1185">Reference proteome</keyword>
<dbReference type="eggNOG" id="KOG2018">
    <property type="taxonomic scope" value="Eukaryota"/>
</dbReference>
<dbReference type="PANTHER" id="PTHR43267">
    <property type="entry name" value="TRNA THREONYLCARBAMOYLADENOSINE DEHYDRATASE"/>
    <property type="match status" value="1"/>
</dbReference>
<sequence length="490" mass="52864">MSMDLSSSRLLPVVAAALVGLSVGLVSASALVAARAPAAPVPAPGTATTKPTSCGDLAADGPATEDDEELIREQLARNYAFYTEEQMSRIRAAFVVVIGVGGVGSHAAMMLARSGVQRLRLVDFDQVTLSSLNRHAVAERADVGQAKVAVLKAHLGRSAPFVQVEAVQQMYTPESMDEILSGGPSFVLDCIDNTSTKVHLLKSCHERGIPVISGMGAGAKGDPSSIQVADISQTTYDPLSRTTRRLLRKEGITEGIPVVFSTEITDRNLLPLDEKLMAPEAPVSRLSASDAPAPGSEVKAAAQEYQMIPDFRVRILPVLGTLPAMFGNAMATFVLQCLSGVAPPRQIAVRGRQELNEKIHQKLKMRDRNVYNDDPRHMPLVHSDTGYLVDEVWCCRSAVSGSPVRPTLVRWRRELRSSVDNLVIMTQEEADAHDRYFAEDAPAAEAAALAAGQSVPEAAVARFGGLYSEEVIRRVERRLAEERLISELRV</sequence>
<evidence type="ECO:0000313" key="5">
    <source>
        <dbReference type="Proteomes" id="UP000030693"/>
    </source>
</evidence>
<organism evidence="4">
    <name type="scientific">Fonticula alba</name>
    <name type="common">Slime mold</name>
    <dbReference type="NCBI Taxonomy" id="691883"/>
    <lineage>
        <taxon>Eukaryota</taxon>
        <taxon>Rotosphaerida</taxon>
        <taxon>Fonticulaceae</taxon>
        <taxon>Fonticula</taxon>
    </lineage>
</organism>
<dbReference type="OrthoDB" id="10265862at2759"/>
<dbReference type="Proteomes" id="UP000030693">
    <property type="component" value="Unassembled WGS sequence"/>
</dbReference>
<dbReference type="Gene3D" id="3.40.50.720">
    <property type="entry name" value="NAD(P)-binding Rossmann-like Domain"/>
    <property type="match status" value="1"/>
</dbReference>
<dbReference type="GO" id="GO:0005741">
    <property type="term" value="C:mitochondrial outer membrane"/>
    <property type="evidence" value="ECO:0007669"/>
    <property type="project" value="TreeGrafter"/>
</dbReference>
<dbReference type="InterPro" id="IPR045886">
    <property type="entry name" value="ThiF/MoeB/HesA"/>
</dbReference>
<accession>A0A058ZD42</accession>
<dbReference type="STRING" id="691883.A0A058ZD42"/>
<evidence type="ECO:0000256" key="1">
    <source>
        <dbReference type="SAM" id="MobiDB-lite"/>
    </source>
</evidence>
<dbReference type="Pfam" id="PF00899">
    <property type="entry name" value="ThiF"/>
    <property type="match status" value="1"/>
</dbReference>
<name>A0A058ZD42_FONAL</name>
<protein>
    <recommendedName>
        <fullName evidence="3">THIF-type NAD/FAD binding fold domain-containing protein</fullName>
    </recommendedName>
</protein>
<dbReference type="PANTHER" id="PTHR43267:SF2">
    <property type="entry name" value="TRNA THREONYLCARBAMOYLADENOSINE DEHYDRATASE 1-RELATED"/>
    <property type="match status" value="1"/>
</dbReference>
<keyword evidence="2" id="KW-1133">Transmembrane helix</keyword>
<dbReference type="AlphaFoldDB" id="A0A058ZD42"/>